<dbReference type="PANTHER" id="PTHR11439">
    <property type="entry name" value="GAG-POL-RELATED RETROTRANSPOSON"/>
    <property type="match status" value="1"/>
</dbReference>
<name>A0A699PXG3_TANCI</name>
<dbReference type="PANTHER" id="PTHR11439:SF483">
    <property type="entry name" value="PEPTIDE SYNTHASE GLIP-LIKE, PUTATIVE (AFU_ORTHOLOGUE AFUA_3G12920)-RELATED"/>
    <property type="match status" value="1"/>
</dbReference>
<gene>
    <name evidence="1" type="ORF">Tci_829584</name>
</gene>
<proteinExistence type="predicted"/>
<comment type="caution">
    <text evidence="1">The sequence shown here is derived from an EMBL/GenBank/DDBJ whole genome shotgun (WGS) entry which is preliminary data.</text>
</comment>
<evidence type="ECO:0000313" key="1">
    <source>
        <dbReference type="EMBL" id="GFC57614.1"/>
    </source>
</evidence>
<accession>A0A699PXG3</accession>
<evidence type="ECO:0008006" key="2">
    <source>
        <dbReference type="Google" id="ProtNLM"/>
    </source>
</evidence>
<dbReference type="CDD" id="cd09272">
    <property type="entry name" value="RNase_HI_RT_Ty1"/>
    <property type="match status" value="1"/>
</dbReference>
<organism evidence="1">
    <name type="scientific">Tanacetum cinerariifolium</name>
    <name type="common">Dalmatian daisy</name>
    <name type="synonym">Chrysanthemum cinerariifolium</name>
    <dbReference type="NCBI Taxonomy" id="118510"/>
    <lineage>
        <taxon>Eukaryota</taxon>
        <taxon>Viridiplantae</taxon>
        <taxon>Streptophyta</taxon>
        <taxon>Embryophyta</taxon>
        <taxon>Tracheophyta</taxon>
        <taxon>Spermatophyta</taxon>
        <taxon>Magnoliopsida</taxon>
        <taxon>eudicotyledons</taxon>
        <taxon>Gunneridae</taxon>
        <taxon>Pentapetalae</taxon>
        <taxon>asterids</taxon>
        <taxon>campanulids</taxon>
        <taxon>Asterales</taxon>
        <taxon>Asteraceae</taxon>
        <taxon>Asteroideae</taxon>
        <taxon>Anthemideae</taxon>
        <taxon>Anthemidinae</taxon>
        <taxon>Tanacetum</taxon>
    </lineage>
</organism>
<reference evidence="1" key="1">
    <citation type="journal article" date="2019" name="Sci. Rep.">
        <title>Draft genome of Tanacetum cinerariifolium, the natural source of mosquito coil.</title>
        <authorList>
            <person name="Yamashiro T."/>
            <person name="Shiraishi A."/>
            <person name="Satake H."/>
            <person name="Nakayama K."/>
        </authorList>
    </citation>
    <scope>NUCLEOTIDE SEQUENCE</scope>
</reference>
<sequence>MYLTTSRPDIVHATCYCARYHVKPTEKHLTAVKRIFQYLKDTIHMGLWYPKDTGLHFNVFSRSRVCVFIYMMCSSSMDENSAHRYGFHFDKIPMYCDSNTTIAILCNLVQHSRTKHIDVRYHFVELFFVGTEYQLANLFTKAFPEERFKYVVRRLGMRCLTPEELEVLANEST</sequence>
<dbReference type="AlphaFoldDB" id="A0A699PXG3"/>
<dbReference type="EMBL" id="BKCJ010974335">
    <property type="protein sequence ID" value="GFC57614.1"/>
    <property type="molecule type" value="Genomic_DNA"/>
</dbReference>
<protein>
    <recommendedName>
        <fullName evidence="2">Retrovirus-related Pol polyprotein from transposon TNT 1-94</fullName>
    </recommendedName>
</protein>